<dbReference type="Proteomes" id="UP001589813">
    <property type="component" value="Unassembled WGS sequence"/>
</dbReference>
<proteinExistence type="predicted"/>
<sequence>MRSVVILLLILSSMVTPAAEANATATVYPKLDIYLITDEAPAPDGRETEATLRLRSIMAKVPELRYQLHYVSWPKAMRQVEQRHNALIFQILRTPQREARYRWLVADQQVPINLVALNRNPKKNWPLSRLKQDKDLRIACPANTAQCEILLQQGFDENQIVQISPQQQQSLERVLLAGRVDFIVVAPVDLQRNMQRLSVAASAYQISHKLTSTDDYLAGGLFLEPAVRQLFQQKFP</sequence>
<evidence type="ECO:0000256" key="1">
    <source>
        <dbReference type="SAM" id="SignalP"/>
    </source>
</evidence>
<feature type="signal peptide" evidence="1">
    <location>
        <begin position="1"/>
        <end position="18"/>
    </location>
</feature>
<organism evidence="2 3">
    <name type="scientific">Rheinheimera tilapiae</name>
    <dbReference type="NCBI Taxonomy" id="875043"/>
    <lineage>
        <taxon>Bacteria</taxon>
        <taxon>Pseudomonadati</taxon>
        <taxon>Pseudomonadota</taxon>
        <taxon>Gammaproteobacteria</taxon>
        <taxon>Chromatiales</taxon>
        <taxon>Chromatiaceae</taxon>
        <taxon>Rheinheimera</taxon>
    </lineage>
</organism>
<keyword evidence="3" id="KW-1185">Reference proteome</keyword>
<comment type="caution">
    <text evidence="2">The sequence shown here is derived from an EMBL/GenBank/DDBJ whole genome shotgun (WGS) entry which is preliminary data.</text>
</comment>
<reference evidence="2 3" key="1">
    <citation type="submission" date="2024-09" db="EMBL/GenBank/DDBJ databases">
        <authorList>
            <person name="Sun Q."/>
            <person name="Mori K."/>
        </authorList>
    </citation>
    <scope>NUCLEOTIDE SEQUENCE [LARGE SCALE GENOMIC DNA]</scope>
    <source>
        <strain evidence="2 3">KCTC 23315</strain>
    </source>
</reference>
<dbReference type="RefSeq" id="WP_377239731.1">
    <property type="nucleotide sequence ID" value="NZ_JBHLXP010000001.1"/>
</dbReference>
<feature type="chain" id="PRO_5047302316" description="Solute-binding protein family 3/N-terminal domain-containing protein" evidence="1">
    <location>
        <begin position="19"/>
        <end position="236"/>
    </location>
</feature>
<protein>
    <recommendedName>
        <fullName evidence="4">Solute-binding protein family 3/N-terminal domain-containing protein</fullName>
    </recommendedName>
</protein>
<evidence type="ECO:0000313" key="2">
    <source>
        <dbReference type="EMBL" id="MFC0046963.1"/>
    </source>
</evidence>
<evidence type="ECO:0000313" key="3">
    <source>
        <dbReference type="Proteomes" id="UP001589813"/>
    </source>
</evidence>
<dbReference type="SUPFAM" id="SSF53850">
    <property type="entry name" value="Periplasmic binding protein-like II"/>
    <property type="match status" value="1"/>
</dbReference>
<gene>
    <name evidence="2" type="ORF">ACFFJP_01505</name>
</gene>
<name>A0ABV6BAC0_9GAMM</name>
<keyword evidence="1" id="KW-0732">Signal</keyword>
<evidence type="ECO:0008006" key="4">
    <source>
        <dbReference type="Google" id="ProtNLM"/>
    </source>
</evidence>
<dbReference type="Gene3D" id="3.40.190.10">
    <property type="entry name" value="Periplasmic binding protein-like II"/>
    <property type="match status" value="2"/>
</dbReference>
<accession>A0ABV6BAC0</accession>
<dbReference type="EMBL" id="JBHLXP010000001">
    <property type="protein sequence ID" value="MFC0046963.1"/>
    <property type="molecule type" value="Genomic_DNA"/>
</dbReference>